<gene>
    <name evidence="6" type="primary">purN</name>
    <name evidence="8" type="ORF">SAMN05421855_101932</name>
</gene>
<evidence type="ECO:0000256" key="5">
    <source>
        <dbReference type="ARBA" id="ARBA00047664"/>
    </source>
</evidence>
<dbReference type="PANTHER" id="PTHR43369:SF2">
    <property type="entry name" value="PHOSPHORIBOSYLGLYCINAMIDE FORMYLTRANSFERASE"/>
    <property type="match status" value="1"/>
</dbReference>
<feature type="active site" description="Proton donor" evidence="6">
    <location>
        <position position="105"/>
    </location>
</feature>
<keyword evidence="9" id="KW-1185">Reference proteome</keyword>
<dbReference type="Proteomes" id="UP000199321">
    <property type="component" value="Unassembled WGS sequence"/>
</dbReference>
<evidence type="ECO:0000313" key="9">
    <source>
        <dbReference type="Proteomes" id="UP000199321"/>
    </source>
</evidence>
<accession>A0A1G7DG08</accession>
<dbReference type="EMBL" id="FNBA01000001">
    <property type="protein sequence ID" value="SDE49936.1"/>
    <property type="molecule type" value="Genomic_DNA"/>
</dbReference>
<dbReference type="InterPro" id="IPR001555">
    <property type="entry name" value="GART_AS"/>
</dbReference>
<dbReference type="GO" id="GO:0006189">
    <property type="term" value="P:'de novo' IMP biosynthetic process"/>
    <property type="evidence" value="ECO:0007669"/>
    <property type="project" value="UniProtKB-UniRule"/>
</dbReference>
<comment type="catalytic activity">
    <reaction evidence="5 6">
        <text>N(1)-(5-phospho-beta-D-ribosyl)glycinamide + (6R)-10-formyltetrahydrofolate = N(2)-formyl-N(1)-(5-phospho-beta-D-ribosyl)glycinamide + (6S)-5,6,7,8-tetrahydrofolate + H(+)</text>
        <dbReference type="Rhea" id="RHEA:15053"/>
        <dbReference type="ChEBI" id="CHEBI:15378"/>
        <dbReference type="ChEBI" id="CHEBI:57453"/>
        <dbReference type="ChEBI" id="CHEBI:143788"/>
        <dbReference type="ChEBI" id="CHEBI:147286"/>
        <dbReference type="ChEBI" id="CHEBI:195366"/>
        <dbReference type="EC" id="2.1.2.2"/>
    </reaction>
</comment>
<evidence type="ECO:0000256" key="2">
    <source>
        <dbReference type="ARBA" id="ARBA00022679"/>
    </source>
</evidence>
<evidence type="ECO:0000259" key="7">
    <source>
        <dbReference type="Pfam" id="PF00551"/>
    </source>
</evidence>
<dbReference type="SUPFAM" id="SSF53328">
    <property type="entry name" value="Formyltransferase"/>
    <property type="match status" value="1"/>
</dbReference>
<dbReference type="Pfam" id="PF00551">
    <property type="entry name" value="Formyl_trans_N"/>
    <property type="match status" value="1"/>
</dbReference>
<dbReference type="PANTHER" id="PTHR43369">
    <property type="entry name" value="PHOSPHORIBOSYLGLYCINAMIDE FORMYLTRANSFERASE"/>
    <property type="match status" value="1"/>
</dbReference>
<feature type="binding site" evidence="6">
    <location>
        <position position="103"/>
    </location>
    <ligand>
        <name>(6R)-10-formyltetrahydrofolate</name>
        <dbReference type="ChEBI" id="CHEBI:195366"/>
    </ligand>
</feature>
<comment type="caution">
    <text evidence="6">Lacks conserved residue(s) required for the propagation of feature annotation.</text>
</comment>
<reference evidence="8 9" key="1">
    <citation type="submission" date="2016-10" db="EMBL/GenBank/DDBJ databases">
        <authorList>
            <person name="de Groot N.N."/>
        </authorList>
    </citation>
    <scope>NUCLEOTIDE SEQUENCE [LARGE SCALE GENOMIC DNA]</scope>
    <source>
        <strain evidence="8 9">DSM 16195</strain>
    </source>
</reference>
<dbReference type="EC" id="2.1.2.2" evidence="6"/>
<evidence type="ECO:0000313" key="8">
    <source>
        <dbReference type="EMBL" id="SDE49936.1"/>
    </source>
</evidence>
<dbReference type="OrthoDB" id="9806170at2"/>
<sequence length="190" mass="21287">MKKRIVIFASGSGTNTQNVIQYFQQSNFAEVVLVLSNKKDAKVLERAKNLNIKSLHFDKTALFSSEGVLQVLKDTHVDCIVLAGFLLKFPELILKEFPNQVINLHPALLPKYGGKGMYGHHVHEAVVANKEAETGITIHYVNENYDEGAIIFQKSVALSEEDTPDTVAKKIHALEYEHFPKVIEEVIRSS</sequence>
<dbReference type="InterPro" id="IPR036477">
    <property type="entry name" value="Formyl_transf_N_sf"/>
</dbReference>
<dbReference type="RefSeq" id="WP_093141103.1">
    <property type="nucleotide sequence ID" value="NZ_BMWO01000001.1"/>
</dbReference>
<feature type="binding site" evidence="6">
    <location>
        <begin position="13"/>
        <end position="15"/>
    </location>
    <ligand>
        <name>N(1)-(5-phospho-beta-D-ribosyl)glycinamide</name>
        <dbReference type="ChEBI" id="CHEBI:143788"/>
    </ligand>
</feature>
<name>A0A1G7DG08_9FLAO</name>
<comment type="similarity">
    <text evidence="4 6">Belongs to the GART family.</text>
</comment>
<dbReference type="GO" id="GO:0004644">
    <property type="term" value="F:phosphoribosylglycinamide formyltransferase activity"/>
    <property type="evidence" value="ECO:0007669"/>
    <property type="project" value="UniProtKB-UniRule"/>
</dbReference>
<comment type="pathway">
    <text evidence="1 6">Purine metabolism; IMP biosynthesis via de novo pathway; N(2)-formyl-N(1)-(5-phospho-D-ribosyl)glycinamide from N(1)-(5-phospho-D-ribosyl)glycinamide (10-formyl THF route): step 1/1.</text>
</comment>
<organism evidence="8 9">
    <name type="scientific">Ulvibacter litoralis</name>
    <dbReference type="NCBI Taxonomy" id="227084"/>
    <lineage>
        <taxon>Bacteria</taxon>
        <taxon>Pseudomonadati</taxon>
        <taxon>Bacteroidota</taxon>
        <taxon>Flavobacteriia</taxon>
        <taxon>Flavobacteriales</taxon>
        <taxon>Flavobacteriaceae</taxon>
        <taxon>Ulvibacter</taxon>
    </lineage>
</organism>
<comment type="function">
    <text evidence="6">Catalyzes the transfer of a formyl group from 10-formyltetrahydrofolate to 5-phospho-ribosyl-glycinamide (GAR), producing 5-phospho-ribosyl-N-formylglycinamide (FGAR) and tetrahydrofolate.</text>
</comment>
<dbReference type="AlphaFoldDB" id="A0A1G7DG08"/>
<evidence type="ECO:0000256" key="3">
    <source>
        <dbReference type="ARBA" id="ARBA00022755"/>
    </source>
</evidence>
<evidence type="ECO:0000256" key="1">
    <source>
        <dbReference type="ARBA" id="ARBA00005054"/>
    </source>
</evidence>
<feature type="site" description="Raises pKa of active site His" evidence="6">
    <location>
        <position position="146"/>
    </location>
</feature>
<dbReference type="UniPathway" id="UPA00074">
    <property type="reaction ID" value="UER00126"/>
</dbReference>
<dbReference type="PROSITE" id="PS00373">
    <property type="entry name" value="GART"/>
    <property type="match status" value="1"/>
</dbReference>
<evidence type="ECO:0000256" key="6">
    <source>
        <dbReference type="HAMAP-Rule" id="MF_01930"/>
    </source>
</evidence>
<feature type="domain" description="Formyl transferase N-terminal" evidence="7">
    <location>
        <begin position="3"/>
        <end position="183"/>
    </location>
</feature>
<dbReference type="HAMAP" id="MF_01930">
    <property type="entry name" value="PurN"/>
    <property type="match status" value="1"/>
</dbReference>
<evidence type="ECO:0000256" key="4">
    <source>
        <dbReference type="ARBA" id="ARBA00038440"/>
    </source>
</evidence>
<dbReference type="STRING" id="227084.SAMN05421855_101932"/>
<dbReference type="GO" id="GO:0005829">
    <property type="term" value="C:cytosol"/>
    <property type="evidence" value="ECO:0007669"/>
    <property type="project" value="TreeGrafter"/>
</dbReference>
<dbReference type="InterPro" id="IPR002376">
    <property type="entry name" value="Formyl_transf_N"/>
</dbReference>
<dbReference type="CDD" id="cd08645">
    <property type="entry name" value="FMT_core_GART"/>
    <property type="match status" value="1"/>
</dbReference>
<dbReference type="InterPro" id="IPR004607">
    <property type="entry name" value="GART"/>
</dbReference>
<keyword evidence="2 6" id="KW-0808">Transferase</keyword>
<keyword evidence="3 6" id="KW-0658">Purine biosynthesis</keyword>
<protein>
    <recommendedName>
        <fullName evidence="6">Phosphoribosylglycinamide formyltransferase</fullName>
        <ecNumber evidence="6">2.1.2.2</ecNumber>
    </recommendedName>
    <alternativeName>
        <fullName evidence="6">5'-phosphoribosylglycinamide transformylase</fullName>
    </alternativeName>
    <alternativeName>
        <fullName evidence="6">GAR transformylase</fullName>
        <shortName evidence="6">GART</shortName>
    </alternativeName>
</protein>
<dbReference type="Gene3D" id="3.40.50.170">
    <property type="entry name" value="Formyl transferase, N-terminal domain"/>
    <property type="match status" value="1"/>
</dbReference>
<proteinExistence type="inferred from homology"/>